<comment type="similarity">
    <text evidence="2 12">Belongs to the D-alanine--D-alanine ligase family.</text>
</comment>
<keyword evidence="9 12" id="KW-0573">Peptidoglycan synthesis</keyword>
<dbReference type="GO" id="GO:0046872">
    <property type="term" value="F:metal ion binding"/>
    <property type="evidence" value="ECO:0007669"/>
    <property type="project" value="UniProtKB-KW"/>
</dbReference>
<evidence type="ECO:0000256" key="12">
    <source>
        <dbReference type="HAMAP-Rule" id="MF_00047"/>
    </source>
</evidence>
<dbReference type="PROSITE" id="PS50975">
    <property type="entry name" value="ATP_GRASP"/>
    <property type="match status" value="1"/>
</dbReference>
<dbReference type="InterPro" id="IPR011095">
    <property type="entry name" value="Dala_Dala_lig_C"/>
</dbReference>
<keyword evidence="4 13" id="KW-0479">Metal-binding</keyword>
<dbReference type="SUPFAM" id="SSF52440">
    <property type="entry name" value="PreATP-grasp domain"/>
    <property type="match status" value="1"/>
</dbReference>
<dbReference type="SUPFAM" id="SSF56059">
    <property type="entry name" value="Glutathione synthetase ATP-binding domain-like"/>
    <property type="match status" value="1"/>
</dbReference>
<dbReference type="OrthoDB" id="9813261at2"/>
<sequence>MTATGKLRVAIFVGGRTAEHSNSIDSGDFVRSSLREAGYEVSVIGISRSGKWLRQADDVPLEFDEGRSEIVTGTPMSVDELDADVAFPVLHGPYGEDGTVQGLLEMIDMPYVGCGVFASAAAKDKVWANRLLEAAGLPVAPWRVLAPGRTPKPIEEFTPPVFVKPARCGGSLGVCIAHTWDELESAVAEARRFDPKVIIEQGMSIRDVECGVLEFAGKDAPVASVAGETIAGTEHEFLSYEAKFFDSSVQLLAPAPLDDALTEKVRTMAVDAFLALGCTGLSRVDMFVTGENSVLVNEVTTMPGFSRVSNFAKMWRASGLEAPDLVDGLVRLALARKAESDLPL</sequence>
<dbReference type="RefSeq" id="WP_154754831.1">
    <property type="nucleotide sequence ID" value="NZ_WMBA01000001.1"/>
</dbReference>
<protein>
    <recommendedName>
        <fullName evidence="12">D-alanine--D-alanine ligase</fullName>
        <ecNumber evidence="12">6.3.2.4</ecNumber>
    </recommendedName>
    <alternativeName>
        <fullName evidence="12">D-Ala-D-Ala ligase</fullName>
    </alternativeName>
    <alternativeName>
        <fullName evidence="12">D-alanylalanine synthetase</fullName>
    </alternativeName>
</protein>
<dbReference type="InterPro" id="IPR011761">
    <property type="entry name" value="ATP-grasp"/>
</dbReference>
<dbReference type="AlphaFoldDB" id="A0A6N7YUP7"/>
<evidence type="ECO:0000256" key="4">
    <source>
        <dbReference type="ARBA" id="ARBA00022723"/>
    </source>
</evidence>
<comment type="caution">
    <text evidence="16">The sequence shown here is derived from an EMBL/GenBank/DDBJ whole genome shotgun (WGS) entry which is preliminary data.</text>
</comment>
<dbReference type="GO" id="GO:0008716">
    <property type="term" value="F:D-alanine-D-alanine ligase activity"/>
    <property type="evidence" value="ECO:0007669"/>
    <property type="project" value="UniProtKB-UniRule"/>
</dbReference>
<evidence type="ECO:0000256" key="14">
    <source>
        <dbReference type="PROSITE-ProRule" id="PRU00409"/>
    </source>
</evidence>
<keyword evidence="11 12" id="KW-0961">Cell wall biogenesis/degradation</keyword>
<comment type="cofactor">
    <cofactor evidence="1">
        <name>Mn(2+)</name>
        <dbReference type="ChEBI" id="CHEBI:29035"/>
    </cofactor>
</comment>
<dbReference type="GO" id="GO:0005524">
    <property type="term" value="F:ATP binding"/>
    <property type="evidence" value="ECO:0007669"/>
    <property type="project" value="UniProtKB-UniRule"/>
</dbReference>
<evidence type="ECO:0000256" key="11">
    <source>
        <dbReference type="ARBA" id="ARBA00023316"/>
    </source>
</evidence>
<keyword evidence="5 14" id="KW-0547">Nucleotide-binding</keyword>
<dbReference type="GO" id="GO:0009252">
    <property type="term" value="P:peptidoglycan biosynthetic process"/>
    <property type="evidence" value="ECO:0007669"/>
    <property type="project" value="UniProtKB-UniRule"/>
</dbReference>
<comment type="catalytic activity">
    <reaction evidence="12">
        <text>2 D-alanine + ATP = D-alanyl-D-alanine + ADP + phosphate + H(+)</text>
        <dbReference type="Rhea" id="RHEA:11224"/>
        <dbReference type="ChEBI" id="CHEBI:15378"/>
        <dbReference type="ChEBI" id="CHEBI:30616"/>
        <dbReference type="ChEBI" id="CHEBI:43474"/>
        <dbReference type="ChEBI" id="CHEBI:57416"/>
        <dbReference type="ChEBI" id="CHEBI:57822"/>
        <dbReference type="ChEBI" id="CHEBI:456216"/>
        <dbReference type="EC" id="6.3.2.4"/>
    </reaction>
</comment>
<dbReference type="Gene3D" id="3.30.1490.20">
    <property type="entry name" value="ATP-grasp fold, A domain"/>
    <property type="match status" value="1"/>
</dbReference>
<dbReference type="PANTHER" id="PTHR23132">
    <property type="entry name" value="D-ALANINE--D-ALANINE LIGASE"/>
    <property type="match status" value="1"/>
</dbReference>
<accession>A0A6N7YUP7</accession>
<comment type="function">
    <text evidence="12">Cell wall formation.</text>
</comment>
<dbReference type="GO" id="GO:0008360">
    <property type="term" value="P:regulation of cell shape"/>
    <property type="evidence" value="ECO:0007669"/>
    <property type="project" value="UniProtKB-KW"/>
</dbReference>
<evidence type="ECO:0000256" key="2">
    <source>
        <dbReference type="ARBA" id="ARBA00010871"/>
    </source>
</evidence>
<organism evidence="16 17">
    <name type="scientific">Amycolatopsis pithecellobii</name>
    <dbReference type="NCBI Taxonomy" id="664692"/>
    <lineage>
        <taxon>Bacteria</taxon>
        <taxon>Bacillati</taxon>
        <taxon>Actinomycetota</taxon>
        <taxon>Actinomycetes</taxon>
        <taxon>Pseudonocardiales</taxon>
        <taxon>Pseudonocardiaceae</taxon>
        <taxon>Amycolatopsis</taxon>
    </lineage>
</organism>
<evidence type="ECO:0000256" key="3">
    <source>
        <dbReference type="ARBA" id="ARBA00022598"/>
    </source>
</evidence>
<dbReference type="Gene3D" id="3.30.470.20">
    <property type="entry name" value="ATP-grasp fold, B domain"/>
    <property type="match status" value="1"/>
</dbReference>
<evidence type="ECO:0000256" key="9">
    <source>
        <dbReference type="ARBA" id="ARBA00022984"/>
    </source>
</evidence>
<dbReference type="Proteomes" id="UP000440096">
    <property type="component" value="Unassembled WGS sequence"/>
</dbReference>
<dbReference type="InterPro" id="IPR016185">
    <property type="entry name" value="PreATP-grasp_dom_sf"/>
</dbReference>
<gene>
    <name evidence="12" type="primary">ddl</name>
    <name evidence="16" type="ORF">GKO32_01085</name>
</gene>
<feature type="binding site" evidence="13">
    <location>
        <position position="298"/>
    </location>
    <ligand>
        <name>Mg(2+)</name>
        <dbReference type="ChEBI" id="CHEBI:18420"/>
        <label>1</label>
    </ligand>
</feature>
<dbReference type="Pfam" id="PF01820">
    <property type="entry name" value="Dala_Dala_lig_N"/>
    <property type="match status" value="1"/>
</dbReference>
<dbReference type="InterPro" id="IPR011127">
    <property type="entry name" value="Dala_Dala_lig_N"/>
</dbReference>
<dbReference type="UniPathway" id="UPA00219"/>
<dbReference type="InterPro" id="IPR005905">
    <property type="entry name" value="D_ala_D_ala"/>
</dbReference>
<keyword evidence="12" id="KW-0963">Cytoplasm</keyword>
<evidence type="ECO:0000256" key="1">
    <source>
        <dbReference type="ARBA" id="ARBA00001936"/>
    </source>
</evidence>
<evidence type="ECO:0000256" key="7">
    <source>
        <dbReference type="ARBA" id="ARBA00022842"/>
    </source>
</evidence>
<feature type="binding site" evidence="13">
    <location>
        <position position="285"/>
    </location>
    <ligand>
        <name>Mg(2+)</name>
        <dbReference type="ChEBI" id="CHEBI:18420"/>
        <label>1</label>
    </ligand>
</feature>
<dbReference type="InterPro" id="IPR000291">
    <property type="entry name" value="D-Ala_lig_Van_CS"/>
</dbReference>
<keyword evidence="3 12" id="KW-0436">Ligase</keyword>
<evidence type="ECO:0000313" key="16">
    <source>
        <dbReference type="EMBL" id="MTD52583.1"/>
    </source>
</evidence>
<comment type="subcellular location">
    <subcellularLocation>
        <location evidence="12">Cytoplasm</location>
    </subcellularLocation>
</comment>
<feature type="domain" description="ATP-grasp" evidence="15">
    <location>
        <begin position="129"/>
        <end position="331"/>
    </location>
</feature>
<evidence type="ECO:0000256" key="6">
    <source>
        <dbReference type="ARBA" id="ARBA00022840"/>
    </source>
</evidence>
<dbReference type="Gene3D" id="3.40.50.20">
    <property type="match status" value="1"/>
</dbReference>
<keyword evidence="7 13" id="KW-0460">Magnesium</keyword>
<dbReference type="NCBIfam" id="TIGR01205">
    <property type="entry name" value="D_ala_D_alaTIGR"/>
    <property type="match status" value="1"/>
</dbReference>
<reference evidence="16 17" key="1">
    <citation type="submission" date="2019-11" db="EMBL/GenBank/DDBJ databases">
        <title>Draft genome of Amycolatopsis RM579.</title>
        <authorList>
            <person name="Duangmal K."/>
            <person name="Mingma R."/>
        </authorList>
    </citation>
    <scope>NUCLEOTIDE SEQUENCE [LARGE SCALE GENOMIC DNA]</scope>
    <source>
        <strain evidence="16 17">RM579</strain>
    </source>
</reference>
<proteinExistence type="inferred from homology"/>
<comment type="cofactor">
    <cofactor evidence="13">
        <name>Mg(2+)</name>
        <dbReference type="ChEBI" id="CHEBI:18420"/>
    </cofactor>
    <cofactor evidence="13">
        <name>Mn(2+)</name>
        <dbReference type="ChEBI" id="CHEBI:29035"/>
    </cofactor>
    <text evidence="13">Binds 2 magnesium or manganese ions per subunit.</text>
</comment>
<evidence type="ECO:0000256" key="10">
    <source>
        <dbReference type="ARBA" id="ARBA00023211"/>
    </source>
</evidence>
<evidence type="ECO:0000256" key="13">
    <source>
        <dbReference type="PIRSR" id="PIRSR039102-3"/>
    </source>
</evidence>
<dbReference type="GO" id="GO:0071555">
    <property type="term" value="P:cell wall organization"/>
    <property type="evidence" value="ECO:0007669"/>
    <property type="project" value="UniProtKB-KW"/>
</dbReference>
<dbReference type="PIRSF" id="PIRSF039102">
    <property type="entry name" value="Ddl/VanB"/>
    <property type="match status" value="1"/>
</dbReference>
<dbReference type="Pfam" id="PF07478">
    <property type="entry name" value="Dala_Dala_lig_C"/>
    <property type="match status" value="1"/>
</dbReference>
<dbReference type="PROSITE" id="PS00843">
    <property type="entry name" value="DALA_DALA_LIGASE_1"/>
    <property type="match status" value="1"/>
</dbReference>
<keyword evidence="10 13" id="KW-0464">Manganese</keyword>
<dbReference type="NCBIfam" id="NF002528">
    <property type="entry name" value="PRK01966.1-4"/>
    <property type="match status" value="1"/>
</dbReference>
<feature type="binding site" evidence="13">
    <location>
        <position position="298"/>
    </location>
    <ligand>
        <name>Mg(2+)</name>
        <dbReference type="ChEBI" id="CHEBI:18420"/>
        <label>2</label>
    </ligand>
</feature>
<dbReference type="EMBL" id="WMBA01000001">
    <property type="protein sequence ID" value="MTD52583.1"/>
    <property type="molecule type" value="Genomic_DNA"/>
</dbReference>
<dbReference type="InterPro" id="IPR013815">
    <property type="entry name" value="ATP_grasp_subdomain_1"/>
</dbReference>
<evidence type="ECO:0000256" key="5">
    <source>
        <dbReference type="ARBA" id="ARBA00022741"/>
    </source>
</evidence>
<keyword evidence="17" id="KW-1185">Reference proteome</keyword>
<evidence type="ECO:0000259" key="15">
    <source>
        <dbReference type="PROSITE" id="PS50975"/>
    </source>
</evidence>
<keyword evidence="8 12" id="KW-0133">Cell shape</keyword>
<dbReference type="EC" id="6.3.2.4" evidence="12"/>
<evidence type="ECO:0000256" key="8">
    <source>
        <dbReference type="ARBA" id="ARBA00022960"/>
    </source>
</evidence>
<dbReference type="HAMAP" id="MF_00047">
    <property type="entry name" value="Dala_Dala_lig"/>
    <property type="match status" value="1"/>
</dbReference>
<keyword evidence="6 14" id="KW-0067">ATP-binding</keyword>
<name>A0A6N7YUP7_9PSEU</name>
<dbReference type="GO" id="GO:0005829">
    <property type="term" value="C:cytosol"/>
    <property type="evidence" value="ECO:0007669"/>
    <property type="project" value="TreeGrafter"/>
</dbReference>
<dbReference type="PANTHER" id="PTHR23132:SF25">
    <property type="entry name" value="D-ALANINE--D-ALANINE LIGASE A"/>
    <property type="match status" value="1"/>
</dbReference>
<comment type="pathway">
    <text evidence="12">Cell wall biogenesis; peptidoglycan biosynthesis.</text>
</comment>
<evidence type="ECO:0000313" key="17">
    <source>
        <dbReference type="Proteomes" id="UP000440096"/>
    </source>
</evidence>